<dbReference type="GeneID" id="92086912"/>
<dbReference type="EMBL" id="JAQQWL010000002">
    <property type="protein sequence ID" value="KAK8087466.1"/>
    <property type="molecule type" value="Genomic_DNA"/>
</dbReference>
<keyword evidence="3" id="KW-1185">Reference proteome</keyword>
<evidence type="ECO:0000256" key="1">
    <source>
        <dbReference type="SAM" id="MobiDB-lite"/>
    </source>
</evidence>
<comment type="caution">
    <text evidence="2">The sequence shown here is derived from an EMBL/GenBank/DDBJ whole genome shotgun (WGS) entry which is preliminary data.</text>
</comment>
<evidence type="ECO:0000313" key="3">
    <source>
        <dbReference type="Proteomes" id="UP001480595"/>
    </source>
</evidence>
<organism evidence="2 3">
    <name type="scientific">Apiospora phragmitis</name>
    <dbReference type="NCBI Taxonomy" id="2905665"/>
    <lineage>
        <taxon>Eukaryota</taxon>
        <taxon>Fungi</taxon>
        <taxon>Dikarya</taxon>
        <taxon>Ascomycota</taxon>
        <taxon>Pezizomycotina</taxon>
        <taxon>Sordariomycetes</taxon>
        <taxon>Xylariomycetidae</taxon>
        <taxon>Amphisphaeriales</taxon>
        <taxon>Apiosporaceae</taxon>
        <taxon>Apiospora</taxon>
    </lineage>
</organism>
<dbReference type="RefSeq" id="XP_066721990.1">
    <property type="nucleotide sequence ID" value="XM_066853849.1"/>
</dbReference>
<gene>
    <name evidence="2" type="ORF">PG994_002440</name>
</gene>
<feature type="region of interest" description="Disordered" evidence="1">
    <location>
        <begin position="1"/>
        <end position="95"/>
    </location>
</feature>
<dbReference type="Proteomes" id="UP001480595">
    <property type="component" value="Unassembled WGS sequence"/>
</dbReference>
<feature type="compositionally biased region" description="Basic residues" evidence="1">
    <location>
        <begin position="1"/>
        <end position="10"/>
    </location>
</feature>
<name>A0ABR1WWE9_9PEZI</name>
<feature type="compositionally biased region" description="Low complexity" evidence="1">
    <location>
        <begin position="81"/>
        <end position="90"/>
    </location>
</feature>
<accession>A0ABR1WWE9</accession>
<feature type="compositionally biased region" description="Acidic residues" evidence="1">
    <location>
        <begin position="51"/>
        <end position="61"/>
    </location>
</feature>
<evidence type="ECO:0000313" key="2">
    <source>
        <dbReference type="EMBL" id="KAK8087466.1"/>
    </source>
</evidence>
<proteinExistence type="predicted"/>
<reference evidence="2 3" key="1">
    <citation type="submission" date="2023-01" db="EMBL/GenBank/DDBJ databases">
        <title>Analysis of 21 Apiospora genomes using comparative genomics revels a genus with tremendous synthesis potential of carbohydrate active enzymes and secondary metabolites.</title>
        <authorList>
            <person name="Sorensen T."/>
        </authorList>
    </citation>
    <scope>NUCLEOTIDE SEQUENCE [LARGE SCALE GENOMIC DNA]</scope>
    <source>
        <strain evidence="2 3">CBS 135458</strain>
    </source>
</reference>
<protein>
    <submittedName>
        <fullName evidence="2">Uncharacterized protein</fullName>
    </submittedName>
</protein>
<sequence>MAATRSKAKKTASPSDPSATGIPDDGPEAVPNIRAGSTSSSDGDGGHEYDDHGDESEDDDNQDRAAPSHSLSENSRKRRAISIASSNSQSPPLKKSKLNLQLEQEIKKKRAILADLNEELGDYRGLMVTYIELQDDYLEALDFATEQMNATNHCREEIRSIWYGQRIIAKGIGTFRGVLTMLYSWVP</sequence>